<dbReference type="Proteomes" id="UP000183940">
    <property type="component" value="Unassembled WGS sequence"/>
</dbReference>
<sequence length="69" mass="7994">MIQYSDRPNSRVDKAIALNKETEFLPTLRTLAKILIETRFLAPRDRSYLLDGLAMEKCNTKAMYHNPIP</sequence>
<dbReference type="EMBL" id="MLAW01000021">
    <property type="protein sequence ID" value="OJJ25141.1"/>
    <property type="molecule type" value="Genomic_DNA"/>
</dbReference>
<name>A0A1L9QR39_9CYAN</name>
<protein>
    <submittedName>
        <fullName evidence="1">Uncharacterized protein</fullName>
    </submittedName>
</protein>
<evidence type="ECO:0000313" key="2">
    <source>
        <dbReference type="Proteomes" id="UP000183940"/>
    </source>
</evidence>
<reference evidence="1" key="1">
    <citation type="submission" date="2016-10" db="EMBL/GenBank/DDBJ databases">
        <title>CRISPR-Cas defence system in Roseofilum reptotaenium: evidence of a bacteriophage-cyanobacterium arms race in the coral black band disease.</title>
        <authorList>
            <person name="Buerger P."/>
            <person name="Wood-Charlson E.M."/>
            <person name="Weynberg K.D."/>
            <person name="Willis B."/>
            <person name="Van Oppen M.J."/>
        </authorList>
    </citation>
    <scope>NUCLEOTIDE SEQUENCE [LARGE SCALE GENOMIC DNA]</scope>
    <source>
        <strain evidence="1">AO1-A</strain>
    </source>
</reference>
<accession>A0A1L9QR39</accession>
<keyword evidence="2" id="KW-1185">Reference proteome</keyword>
<comment type="caution">
    <text evidence="1">The sequence shown here is derived from an EMBL/GenBank/DDBJ whole genome shotgun (WGS) entry which is preliminary data.</text>
</comment>
<organism evidence="1 2">
    <name type="scientific">Roseofilum reptotaenium AO1-A</name>
    <dbReference type="NCBI Taxonomy" id="1925591"/>
    <lineage>
        <taxon>Bacteria</taxon>
        <taxon>Bacillati</taxon>
        <taxon>Cyanobacteriota</taxon>
        <taxon>Cyanophyceae</taxon>
        <taxon>Desertifilales</taxon>
        <taxon>Desertifilaceae</taxon>
        <taxon>Roseofilum</taxon>
    </lineage>
</organism>
<dbReference type="STRING" id="1925591.BI308_13210"/>
<proteinExistence type="predicted"/>
<gene>
    <name evidence="1" type="ORF">BI308_13210</name>
</gene>
<dbReference type="AlphaFoldDB" id="A0A1L9QR39"/>
<evidence type="ECO:0000313" key="1">
    <source>
        <dbReference type="EMBL" id="OJJ25141.1"/>
    </source>
</evidence>